<dbReference type="InterPro" id="IPR043129">
    <property type="entry name" value="ATPase_NBD"/>
</dbReference>
<dbReference type="CDD" id="cd24007">
    <property type="entry name" value="ASKHA_NBD_eukNAGK-like"/>
    <property type="match status" value="1"/>
</dbReference>
<dbReference type="KEGG" id="sclf:BB341_29550"/>
<keyword evidence="2" id="KW-0614">Plasmid</keyword>
<keyword evidence="2" id="KW-0808">Transferase</keyword>
<dbReference type="GO" id="GO:0016301">
    <property type="term" value="F:kinase activity"/>
    <property type="evidence" value="ECO:0007669"/>
    <property type="project" value="UniProtKB-KW"/>
</dbReference>
<dbReference type="InterPro" id="IPR052519">
    <property type="entry name" value="Euk-type_GlcNAc_Kinase"/>
</dbReference>
<dbReference type="eggNOG" id="COG2971">
    <property type="taxonomic scope" value="Bacteria"/>
</dbReference>
<evidence type="ECO:0000313" key="3">
    <source>
        <dbReference type="Proteomes" id="UP000002357"/>
    </source>
</evidence>
<geneLocation type="plasmid" evidence="2 3">
    <name>pSCL4</name>
</geneLocation>
<dbReference type="Gene3D" id="3.30.420.40">
    <property type="match status" value="2"/>
</dbReference>
<keyword evidence="3" id="KW-1185">Reference proteome</keyword>
<evidence type="ECO:0000259" key="1">
    <source>
        <dbReference type="Pfam" id="PF01869"/>
    </source>
</evidence>
<accession>D5SKY4</accession>
<sequence>MLLIAVDAGNSKTDVALVDTSGRILSTSRGGGFNAPASGVTAAVDMLGRLVDEVLEAAARTAATMYGRRPGAPPVRHVSACLSNVDLPVEEEELTLAVAERGWGRTVEVHNDTFALLRAGLPADSPRGVAVVCGAGINCVGISGDGRTARLPAVGTLSGDWGGGGQLADEAIWYAARAADGRGDPTALARALPRHFALDTMYELITELHRGGIPDTRRHELVPVLFAVAGSGDRIARGLVHRQAEKIVSLAVVALSRLGLLQEPVPVILGGGVLAARQLLLNDRVTELLAERAPLARPVVVAAPPVLGSALLGLDAIGAPRETYRRLCAQFDVTVG</sequence>
<reference evidence="2 3" key="1">
    <citation type="journal article" date="2010" name="Genome Biol. Evol.">
        <title>The sequence of a 1.8-mb bacterial linear plasmid reveals a rich evolutionary reservoir of secondary metabolic pathways.</title>
        <authorList>
            <person name="Medema M.H."/>
            <person name="Trefzer A."/>
            <person name="Kovalchuk A."/>
            <person name="van den Berg M."/>
            <person name="Mueller U."/>
            <person name="Heijne W."/>
            <person name="Wu L."/>
            <person name="Alam M.T."/>
            <person name="Ronning C.M."/>
            <person name="Nierman W.C."/>
            <person name="Bovenberg R.A.L."/>
            <person name="Breitling R."/>
            <person name="Takano E."/>
        </authorList>
    </citation>
    <scope>NUCLEOTIDE SEQUENCE [LARGE SCALE GENOMIC DNA]</scope>
    <source>
        <strain evidence="3">ATCC 27064 / DSM 738 / JCM 4710 / NBRC 13307 / NCIMB 12785 / NRRL 3585 / VKM Ac-602</strain>
        <plasmid evidence="2">pSCL4</plasmid>
    </source>
</reference>
<dbReference type="Pfam" id="PF01869">
    <property type="entry name" value="BcrAD_BadFG"/>
    <property type="match status" value="1"/>
</dbReference>
<keyword evidence="2" id="KW-0418">Kinase</keyword>
<dbReference type="GeneID" id="93734174"/>
<dbReference type="Proteomes" id="UP000002357">
    <property type="component" value="Plasmid pSCL4"/>
</dbReference>
<dbReference type="PANTHER" id="PTHR43190:SF3">
    <property type="entry name" value="N-ACETYL-D-GLUCOSAMINE KINASE"/>
    <property type="match status" value="1"/>
</dbReference>
<dbReference type="AlphaFoldDB" id="D5SKY4"/>
<name>D5SKY4_STRCL</name>
<dbReference type="SUPFAM" id="SSF53067">
    <property type="entry name" value="Actin-like ATPase domain"/>
    <property type="match status" value="2"/>
</dbReference>
<dbReference type="EMBL" id="CM000914">
    <property type="protein sequence ID" value="EFG04577.2"/>
    <property type="molecule type" value="Genomic_DNA"/>
</dbReference>
<protein>
    <submittedName>
        <fullName evidence="2">Putative kinase</fullName>
    </submittedName>
</protein>
<gene>
    <name evidence="2" type="ORF">SCLAV_p1091</name>
</gene>
<evidence type="ECO:0000313" key="2">
    <source>
        <dbReference type="EMBL" id="EFG04577.2"/>
    </source>
</evidence>
<feature type="domain" description="ATPase BadF/BadG/BcrA/BcrD type" evidence="1">
    <location>
        <begin position="6"/>
        <end position="313"/>
    </location>
</feature>
<proteinExistence type="predicted"/>
<dbReference type="RefSeq" id="WP_003963449.1">
    <property type="nucleotide sequence ID" value="NZ_CM000914.1"/>
</dbReference>
<dbReference type="OrthoDB" id="5524856at2"/>
<dbReference type="InterPro" id="IPR002731">
    <property type="entry name" value="ATPase_BadF"/>
</dbReference>
<organism evidence="2 3">
    <name type="scientific">Streptomyces clavuligerus</name>
    <dbReference type="NCBI Taxonomy" id="1901"/>
    <lineage>
        <taxon>Bacteria</taxon>
        <taxon>Bacillati</taxon>
        <taxon>Actinomycetota</taxon>
        <taxon>Actinomycetes</taxon>
        <taxon>Kitasatosporales</taxon>
        <taxon>Streptomycetaceae</taxon>
        <taxon>Streptomyces</taxon>
    </lineage>
</organism>
<dbReference type="PANTHER" id="PTHR43190">
    <property type="entry name" value="N-ACETYL-D-GLUCOSAMINE KINASE"/>
    <property type="match status" value="1"/>
</dbReference>